<protein>
    <submittedName>
        <fullName evidence="2">Uncharacterized protein</fullName>
    </submittedName>
</protein>
<organism evidence="2">
    <name type="scientific">bioreactor metagenome</name>
    <dbReference type="NCBI Taxonomy" id="1076179"/>
    <lineage>
        <taxon>unclassified sequences</taxon>
        <taxon>metagenomes</taxon>
        <taxon>ecological metagenomes</taxon>
    </lineage>
</organism>
<dbReference type="AlphaFoldDB" id="A0A644ZEV0"/>
<name>A0A644ZEV0_9ZZZZ</name>
<evidence type="ECO:0000256" key="1">
    <source>
        <dbReference type="SAM" id="MobiDB-lite"/>
    </source>
</evidence>
<dbReference type="EMBL" id="VSSQ01008625">
    <property type="protein sequence ID" value="MPM39400.1"/>
    <property type="molecule type" value="Genomic_DNA"/>
</dbReference>
<feature type="compositionally biased region" description="Gly residues" evidence="1">
    <location>
        <begin position="103"/>
        <end position="117"/>
    </location>
</feature>
<feature type="region of interest" description="Disordered" evidence="1">
    <location>
        <begin position="1"/>
        <end position="54"/>
    </location>
</feature>
<gene>
    <name evidence="2" type="ORF">SDC9_86033</name>
</gene>
<evidence type="ECO:0000313" key="2">
    <source>
        <dbReference type="EMBL" id="MPM39400.1"/>
    </source>
</evidence>
<accession>A0A644ZEV0</accession>
<reference evidence="2" key="1">
    <citation type="submission" date="2019-08" db="EMBL/GenBank/DDBJ databases">
        <authorList>
            <person name="Kucharzyk K."/>
            <person name="Murdoch R.W."/>
            <person name="Higgins S."/>
            <person name="Loffler F."/>
        </authorList>
    </citation>
    <scope>NUCLEOTIDE SEQUENCE</scope>
</reference>
<sequence>MVVHRARGGGPVLGGGAERRQHPGHRLRVPGGVGDRAQVGGAGHRRVAAGPVRPRWGGVAGAVHGQEELVGVGGDRADVVVGDGHQHRADADQTAPGVAGLTAPGGAGRSGVAGRGGVVRTPRPGQRDDPDDP</sequence>
<comment type="caution">
    <text evidence="2">The sequence shown here is derived from an EMBL/GenBank/DDBJ whole genome shotgun (WGS) entry which is preliminary data.</text>
</comment>
<feature type="region of interest" description="Disordered" evidence="1">
    <location>
        <begin position="84"/>
        <end position="133"/>
    </location>
</feature>
<proteinExistence type="predicted"/>